<dbReference type="EMBL" id="AYKF01000109">
    <property type="protein sequence ID" value="ROO25832.1"/>
    <property type="molecule type" value="Genomic_DNA"/>
</dbReference>
<protein>
    <submittedName>
        <fullName evidence="2">Cobalt-zinc-cadmium resistance protein</fullName>
    </submittedName>
</protein>
<gene>
    <name evidence="2" type="ORF">SAHL_13645</name>
</gene>
<dbReference type="Gene3D" id="3.30.70.1440">
    <property type="entry name" value="Multidrug efflux transporter AcrB pore domain"/>
    <property type="match status" value="1"/>
</dbReference>
<feature type="transmembrane region" description="Helical" evidence="1">
    <location>
        <begin position="339"/>
        <end position="358"/>
    </location>
</feature>
<sequence>MSEPSDNTPRRGPMAWMVANRVTPNLLMFALLAGGLLMTTLIKQEVFPEFSLDQVSVTVAYPGATPEQVEQNIVLAIEEKVRDITGIEDMTATAAEGSGSVTLELSESADGQAVFQDVQQAVNQVTTFPADAERPVISLSDHQRDVLDVQLYGDVDEAALRAYAEEVRDRLLQSPDITQAELEGARDYVVRVEISQQQLRSYGLTLGDVSERIAASAVDVAGGSADTDAGEILLRLKGRRDQAREFARIPIVTTDSGSVIHLGDIASVSEGFEDSKTEATYDGAHSIGIAVYRVGSQTPIQVSEATRAALTEMESDLPPSIQYTISGDSSEVYQQRLDLLLKNAFMGLALVLIVLSLFLDMRLAFWVTMGIPTAFLGAFLFLPLMGVTINMISMFAFIIALGIVVDDAIVAGENIYERRERGASFMEAAIGGARDVALPISFSILTNIAAFLPLLLVPGFLGKLFGVIPLVVITVFLVSWVEALFIMPAHLAHGRNRRGNRVSAAIHRYQQAFSNGFSTLVSRYYAPLATRLVVHRYLTAAIGVAVLLVVLAWAGSGQMGFTLMPKVESDRAQATLTLPYGTPMDRMQATRDRLGEAAERVIAANGGDDLATGVFATIEENSIETRVYLTAADVRPITTAAFIREWRDELGEIADLQSSQFQSDAGGPGAGKAITVELSHRDTDTLDRAAEALAARIGEFAGTTDIDSGVAQGKNQIEFTLNDAGRSLGLSNADVGAQVRAAFYGDEALRQLRGRNEVKVMVTLPEAERDSTAAIRNLLIRTPEGTRVPLHQIADIDYSRAYTEITRHNGRRSIEVTANVTPFDATSRITQALNAETLPELAADYPGLTYGYSGRQEDTADSMRSLFIGFILSMAAIYMLLAIPFASYIQPVIVMIAIPFAVVGAIIGHEIMGYSLSVISLMGVVALAGVVVNDSLVLIHYANTLRNAGENAIDAVRLAAVRRFRPILLTTLTTFGGLAPMIFETSLQARFMIPMAISLGFGILFATGITLALVPCFYVIVEDLRTGIARLAPASQH</sequence>
<name>A0A423PJY9_9GAMM</name>
<feature type="transmembrane region" description="Helical" evidence="1">
    <location>
        <begin position="537"/>
        <end position="555"/>
    </location>
</feature>
<dbReference type="Gene3D" id="3.30.70.1320">
    <property type="entry name" value="Multidrug efflux transporter AcrB pore domain like"/>
    <property type="match status" value="1"/>
</dbReference>
<dbReference type="PRINTS" id="PR00702">
    <property type="entry name" value="ACRIFLAVINRP"/>
</dbReference>
<feature type="transmembrane region" description="Helical" evidence="1">
    <location>
        <begin position="964"/>
        <end position="983"/>
    </location>
</feature>
<dbReference type="InterPro" id="IPR001036">
    <property type="entry name" value="Acrflvin-R"/>
</dbReference>
<feature type="transmembrane region" description="Helical" evidence="1">
    <location>
        <begin position="467"/>
        <end position="491"/>
    </location>
</feature>
<evidence type="ECO:0000313" key="2">
    <source>
        <dbReference type="EMBL" id="ROO25832.1"/>
    </source>
</evidence>
<dbReference type="Gene3D" id="1.20.1640.10">
    <property type="entry name" value="Multidrug efflux transporter AcrB transmembrane domain"/>
    <property type="match status" value="2"/>
</dbReference>
<proteinExistence type="predicted"/>
<feature type="transmembrane region" description="Helical" evidence="1">
    <location>
        <begin position="391"/>
        <end position="416"/>
    </location>
</feature>
<dbReference type="AlphaFoldDB" id="A0A423PJY9"/>
<dbReference type="PANTHER" id="PTHR32063">
    <property type="match status" value="1"/>
</dbReference>
<accession>A0A423PJY9</accession>
<feature type="transmembrane region" description="Helical" evidence="1">
    <location>
        <begin position="892"/>
        <end position="912"/>
    </location>
</feature>
<dbReference type="Gene3D" id="3.30.70.1430">
    <property type="entry name" value="Multidrug efflux transporter AcrB pore domain"/>
    <property type="match status" value="2"/>
</dbReference>
<evidence type="ECO:0000256" key="1">
    <source>
        <dbReference type="SAM" id="Phobius"/>
    </source>
</evidence>
<evidence type="ECO:0000313" key="3">
    <source>
        <dbReference type="Proteomes" id="UP000285123"/>
    </source>
</evidence>
<feature type="transmembrane region" description="Helical" evidence="1">
    <location>
        <begin position="995"/>
        <end position="1021"/>
    </location>
</feature>
<dbReference type="SUPFAM" id="SSF82714">
    <property type="entry name" value="Multidrug efflux transporter AcrB TolC docking domain, DN and DC subdomains"/>
    <property type="match status" value="2"/>
</dbReference>
<keyword evidence="1" id="KW-1133">Transmembrane helix</keyword>
<reference evidence="2 3" key="1">
    <citation type="submission" date="2013-10" db="EMBL/GenBank/DDBJ databases">
        <title>Salinisphaera halophila YIM 95161 Genome Sequencing.</title>
        <authorList>
            <person name="Lai Q."/>
            <person name="Li C."/>
            <person name="Shao Z."/>
        </authorList>
    </citation>
    <scope>NUCLEOTIDE SEQUENCE [LARGE SCALE GENOMIC DNA]</scope>
    <source>
        <strain evidence="2 3">YIM 95161</strain>
    </source>
</reference>
<dbReference type="SUPFAM" id="SSF82693">
    <property type="entry name" value="Multidrug efflux transporter AcrB pore domain, PN1, PN2, PC1 and PC2 subdomains"/>
    <property type="match status" value="2"/>
</dbReference>
<keyword evidence="1" id="KW-0472">Membrane</keyword>
<dbReference type="RefSeq" id="WP_245965417.1">
    <property type="nucleotide sequence ID" value="NZ_AYKF01000109.1"/>
</dbReference>
<feature type="transmembrane region" description="Helical" evidence="1">
    <location>
        <begin position="918"/>
        <end position="943"/>
    </location>
</feature>
<organism evidence="2 3">
    <name type="scientific">Salinisphaera orenii YIM 95161</name>
    <dbReference type="NCBI Taxonomy" id="1051139"/>
    <lineage>
        <taxon>Bacteria</taxon>
        <taxon>Pseudomonadati</taxon>
        <taxon>Pseudomonadota</taxon>
        <taxon>Gammaproteobacteria</taxon>
        <taxon>Salinisphaerales</taxon>
        <taxon>Salinisphaeraceae</taxon>
        <taxon>Salinisphaera</taxon>
    </lineage>
</organism>
<dbReference type="GO" id="GO:0042910">
    <property type="term" value="F:xenobiotic transmembrane transporter activity"/>
    <property type="evidence" value="ECO:0007669"/>
    <property type="project" value="TreeGrafter"/>
</dbReference>
<comment type="caution">
    <text evidence="2">The sequence shown here is derived from an EMBL/GenBank/DDBJ whole genome shotgun (WGS) entry which is preliminary data.</text>
</comment>
<dbReference type="SUPFAM" id="SSF82866">
    <property type="entry name" value="Multidrug efflux transporter AcrB transmembrane domain"/>
    <property type="match status" value="2"/>
</dbReference>
<keyword evidence="1" id="KW-0812">Transmembrane</keyword>
<dbReference type="PANTHER" id="PTHR32063:SF33">
    <property type="entry name" value="RND SUPERFAMILY EFFLUX PUMP PERMEASE COMPONENT"/>
    <property type="match status" value="1"/>
</dbReference>
<feature type="transmembrane region" description="Helical" evidence="1">
    <location>
        <begin position="436"/>
        <end position="461"/>
    </location>
</feature>
<feature type="transmembrane region" description="Helical" evidence="1">
    <location>
        <begin position="866"/>
        <end position="885"/>
    </location>
</feature>
<dbReference type="Gene3D" id="3.30.2090.10">
    <property type="entry name" value="Multidrug efflux transporter AcrB TolC docking domain, DN and DC subdomains"/>
    <property type="match status" value="2"/>
</dbReference>
<dbReference type="Proteomes" id="UP000285123">
    <property type="component" value="Unassembled WGS sequence"/>
</dbReference>
<dbReference type="GO" id="GO:0005886">
    <property type="term" value="C:plasma membrane"/>
    <property type="evidence" value="ECO:0007669"/>
    <property type="project" value="TreeGrafter"/>
</dbReference>
<dbReference type="InterPro" id="IPR027463">
    <property type="entry name" value="AcrB_DN_DC_subdom"/>
</dbReference>
<dbReference type="Pfam" id="PF00873">
    <property type="entry name" value="ACR_tran"/>
    <property type="match status" value="1"/>
</dbReference>